<evidence type="ECO:0000313" key="2">
    <source>
        <dbReference type="Proteomes" id="UP000041356"/>
    </source>
</evidence>
<proteinExistence type="predicted"/>
<reference evidence="1 2" key="1">
    <citation type="submission" date="2015-03" db="EMBL/GenBank/DDBJ databases">
        <authorList>
            <consortium name="Pathogen Informatics"/>
            <person name="Murphy D."/>
        </authorList>
    </citation>
    <scope>NUCLEOTIDE SEQUENCE [LARGE SCALE GENOMIC DNA]</scope>
    <source>
        <strain evidence="1 2">IP27818</strain>
    </source>
</reference>
<dbReference type="AlphaFoldDB" id="A0A9P1V7B6"/>
<comment type="caution">
    <text evidence="1">The sequence shown here is derived from an EMBL/GenBank/DDBJ whole genome shotgun (WGS) entry which is preliminary data.</text>
</comment>
<organism evidence="1 2">
    <name type="scientific">Yersinia enterocolitica</name>
    <dbReference type="NCBI Taxonomy" id="630"/>
    <lineage>
        <taxon>Bacteria</taxon>
        <taxon>Pseudomonadati</taxon>
        <taxon>Pseudomonadota</taxon>
        <taxon>Gammaproteobacteria</taxon>
        <taxon>Enterobacterales</taxon>
        <taxon>Yersiniaceae</taxon>
        <taxon>Yersinia</taxon>
    </lineage>
</organism>
<sequence>MQIEAVILTGHIIASTIRECWAVVVDGFDAYGEQVYDPA</sequence>
<name>A0A9P1V7B6_YEREN</name>
<accession>A0A9P1V7B6</accession>
<evidence type="ECO:0000313" key="1">
    <source>
        <dbReference type="EMBL" id="CNF76804.1"/>
    </source>
</evidence>
<gene>
    <name evidence="1" type="ORF">ERS137939_02360</name>
</gene>
<dbReference type="EMBL" id="CPZF01000005">
    <property type="protein sequence ID" value="CNF76804.1"/>
    <property type="molecule type" value="Genomic_DNA"/>
</dbReference>
<dbReference type="Proteomes" id="UP000041356">
    <property type="component" value="Unassembled WGS sequence"/>
</dbReference>
<protein>
    <submittedName>
        <fullName evidence="1">Uncharacterized protein</fullName>
    </submittedName>
</protein>